<dbReference type="PANTHER" id="PTHR36452">
    <property type="entry name" value="CHROMOSOME 12, WHOLE GENOME SHOTGUN SEQUENCE"/>
    <property type="match status" value="1"/>
</dbReference>
<dbReference type="Proteomes" id="UP001185092">
    <property type="component" value="Unassembled WGS sequence"/>
</dbReference>
<organism evidence="1 2">
    <name type="scientific">Aureibacter tunicatorum</name>
    <dbReference type="NCBI Taxonomy" id="866807"/>
    <lineage>
        <taxon>Bacteria</taxon>
        <taxon>Pseudomonadati</taxon>
        <taxon>Bacteroidota</taxon>
        <taxon>Cytophagia</taxon>
        <taxon>Cytophagales</taxon>
        <taxon>Persicobacteraceae</taxon>
        <taxon>Aureibacter</taxon>
    </lineage>
</organism>
<dbReference type="PIRSF" id="PIRSF028451">
    <property type="entry name" value="UCP028451"/>
    <property type="match status" value="1"/>
</dbReference>
<dbReference type="Pfam" id="PF09365">
    <property type="entry name" value="DUF2461"/>
    <property type="match status" value="1"/>
</dbReference>
<dbReference type="NCBIfam" id="TIGR02453">
    <property type="entry name" value="TIGR02453 family protein"/>
    <property type="match status" value="1"/>
</dbReference>
<dbReference type="EMBL" id="JAVDQD010000003">
    <property type="protein sequence ID" value="MDR6239681.1"/>
    <property type="molecule type" value="Genomic_DNA"/>
</dbReference>
<sequence>MNTSTSTILNFLSELSENNNKEWMDEHRAVYHESRDLFIEIVARLIEGTSKFDDELGGLEPKKCIFRLNRDIRFSKDKSPYKLNFGAAFSEEGKSVSSPGYYFHIQPGGESFVGGGMYMPEPAQLKKIRQEIDYNGRELKAIVDQEDFVNEFGSIQGEKLKRPPKGYQADHPNIELLKMKGFIVLKSFSDDDLLKDSIIDDVVDTFAKIKPLKDYLSVAIS</sequence>
<evidence type="ECO:0000313" key="1">
    <source>
        <dbReference type="EMBL" id="MDR6239681.1"/>
    </source>
</evidence>
<dbReference type="AlphaFoldDB" id="A0AAE4BSE9"/>
<dbReference type="RefSeq" id="WP_309939425.1">
    <property type="nucleotide sequence ID" value="NZ_AP025305.1"/>
</dbReference>
<name>A0AAE4BSE9_9BACT</name>
<accession>A0AAE4BSE9</accession>
<evidence type="ECO:0000313" key="2">
    <source>
        <dbReference type="Proteomes" id="UP001185092"/>
    </source>
</evidence>
<dbReference type="InterPro" id="IPR015996">
    <property type="entry name" value="UCP028451"/>
</dbReference>
<dbReference type="InterPro" id="IPR012808">
    <property type="entry name" value="CHP02453"/>
</dbReference>
<dbReference type="PANTHER" id="PTHR36452:SF1">
    <property type="entry name" value="DUF2461 DOMAIN-CONTAINING PROTEIN"/>
    <property type="match status" value="1"/>
</dbReference>
<keyword evidence="2" id="KW-1185">Reference proteome</keyword>
<reference evidence="1" key="1">
    <citation type="submission" date="2023-07" db="EMBL/GenBank/DDBJ databases">
        <title>Genomic Encyclopedia of Type Strains, Phase IV (KMG-IV): sequencing the most valuable type-strain genomes for metagenomic binning, comparative biology and taxonomic classification.</title>
        <authorList>
            <person name="Goeker M."/>
        </authorList>
    </citation>
    <scope>NUCLEOTIDE SEQUENCE</scope>
    <source>
        <strain evidence="1">DSM 26174</strain>
    </source>
</reference>
<proteinExistence type="predicted"/>
<gene>
    <name evidence="1" type="ORF">HNQ88_002729</name>
</gene>
<comment type="caution">
    <text evidence="1">The sequence shown here is derived from an EMBL/GenBank/DDBJ whole genome shotgun (WGS) entry which is preliminary data.</text>
</comment>
<protein>
    <submittedName>
        <fullName evidence="1">Uncharacterized protein (TIGR02453 family)</fullName>
    </submittedName>
</protein>